<dbReference type="Gramene" id="PUZ51673">
    <property type="protein sequence ID" value="PUZ51673"/>
    <property type="gene ID" value="GQ55_6G206800"/>
</dbReference>
<evidence type="ECO:0000313" key="1">
    <source>
        <dbReference type="EMBL" id="PUZ51673.1"/>
    </source>
</evidence>
<dbReference type="EMBL" id="CM009754">
    <property type="protein sequence ID" value="PUZ51673.1"/>
    <property type="molecule type" value="Genomic_DNA"/>
</dbReference>
<reference evidence="1 2" key="1">
    <citation type="submission" date="2018-04" db="EMBL/GenBank/DDBJ databases">
        <title>WGS assembly of Panicum hallii var. hallii HAL2.</title>
        <authorList>
            <person name="Lovell J."/>
            <person name="Jenkins J."/>
            <person name="Lowry D."/>
            <person name="Mamidi S."/>
            <person name="Sreedasyam A."/>
            <person name="Weng X."/>
            <person name="Barry K."/>
            <person name="Bonette J."/>
            <person name="Campitelli B."/>
            <person name="Daum C."/>
            <person name="Gordon S."/>
            <person name="Gould B."/>
            <person name="Lipzen A."/>
            <person name="MacQueen A."/>
            <person name="Palacio-Mejia J."/>
            <person name="Plott C."/>
            <person name="Shakirov E."/>
            <person name="Shu S."/>
            <person name="Yoshinaga Y."/>
            <person name="Zane M."/>
            <person name="Rokhsar D."/>
            <person name="Grimwood J."/>
            <person name="Schmutz J."/>
            <person name="Juenger T."/>
        </authorList>
    </citation>
    <scope>NUCLEOTIDE SEQUENCE [LARGE SCALE GENOMIC DNA]</scope>
    <source>
        <strain evidence="2">cv. HAL2</strain>
    </source>
</reference>
<organism evidence="1 2">
    <name type="scientific">Panicum hallii var. hallii</name>
    <dbReference type="NCBI Taxonomy" id="1504633"/>
    <lineage>
        <taxon>Eukaryota</taxon>
        <taxon>Viridiplantae</taxon>
        <taxon>Streptophyta</taxon>
        <taxon>Embryophyta</taxon>
        <taxon>Tracheophyta</taxon>
        <taxon>Spermatophyta</taxon>
        <taxon>Magnoliopsida</taxon>
        <taxon>Liliopsida</taxon>
        <taxon>Poales</taxon>
        <taxon>Poaceae</taxon>
        <taxon>PACMAD clade</taxon>
        <taxon>Panicoideae</taxon>
        <taxon>Panicodae</taxon>
        <taxon>Paniceae</taxon>
        <taxon>Panicinae</taxon>
        <taxon>Panicum</taxon>
        <taxon>Panicum sect. Panicum</taxon>
    </lineage>
</organism>
<evidence type="ECO:0000313" key="2">
    <source>
        <dbReference type="Proteomes" id="UP000244336"/>
    </source>
</evidence>
<protein>
    <submittedName>
        <fullName evidence="1">Uncharacterized protein</fullName>
    </submittedName>
</protein>
<keyword evidence="2" id="KW-1185">Reference proteome</keyword>
<dbReference type="Proteomes" id="UP000244336">
    <property type="component" value="Chromosome 6"/>
</dbReference>
<sequence length="158" mass="16095">MEGPSQGCRSRSELRLAAAAWGRGKPHPQRTAACNACSWRRRRGPRRLQRPMYAVRTIGSIGGAGLEGAAASGGAGRVWRRHVGFAARSAPAACGIGGAGPGRAAASGACGGAGHGRAASSDARSVGPRRVAPAAYGPLGSRSERWWRLRLQCAAGGA</sequence>
<name>A0A2T7D7W4_9POAL</name>
<proteinExistence type="predicted"/>
<dbReference type="AlphaFoldDB" id="A0A2T7D7W4"/>
<accession>A0A2T7D7W4</accession>
<gene>
    <name evidence="1" type="ORF">GQ55_6G206800</name>
</gene>